<dbReference type="RefSeq" id="WP_009866442.1">
    <property type="nucleotide sequence ID" value="NZ_JBHSTT010000030.1"/>
</dbReference>
<accession>A0ABW1WMK3</accession>
<sequence>MSGGNPRPDLIDKKSTLKAQALEKSSLWPALTRNHQEGRSAAFFRYGNEGGNERDAEGRPRILSQKAWFDPAEEPYGGEERRAYQSLVWQCRYSGIEVPDALWSHARTGIGRAYADDQADDMAREAAAMDGFDAWVDAFVRHVAAKGPVPGIEEAERGAQSTT</sequence>
<evidence type="ECO:0000313" key="2">
    <source>
        <dbReference type="Proteomes" id="UP001596237"/>
    </source>
</evidence>
<proteinExistence type="predicted"/>
<protein>
    <submittedName>
        <fullName evidence="1">Uncharacterized protein</fullName>
    </submittedName>
</protein>
<reference evidence="2" key="1">
    <citation type="journal article" date="2019" name="Int. J. Syst. Evol. Microbiol.">
        <title>The Global Catalogue of Microorganisms (GCM) 10K type strain sequencing project: providing services to taxonomists for standard genome sequencing and annotation.</title>
        <authorList>
            <consortium name="The Broad Institute Genomics Platform"/>
            <consortium name="The Broad Institute Genome Sequencing Center for Infectious Disease"/>
            <person name="Wu L."/>
            <person name="Ma J."/>
        </authorList>
    </citation>
    <scope>NUCLEOTIDE SEQUENCE [LARGE SCALE GENOMIC DNA]</scope>
    <source>
        <strain evidence="2">CCUG 36916</strain>
    </source>
</reference>
<gene>
    <name evidence="1" type="ORF">ACFQDP_08985</name>
</gene>
<dbReference type="EMBL" id="JBHSTT010000030">
    <property type="protein sequence ID" value="MFC6389469.1"/>
    <property type="molecule type" value="Genomic_DNA"/>
</dbReference>
<keyword evidence="2" id="KW-1185">Reference proteome</keyword>
<comment type="caution">
    <text evidence="1">The sequence shown here is derived from an EMBL/GenBank/DDBJ whole genome shotgun (WGS) entry which is preliminary data.</text>
</comment>
<evidence type="ECO:0000313" key="1">
    <source>
        <dbReference type="EMBL" id="MFC6389469.1"/>
    </source>
</evidence>
<name>A0ABW1WMK3_9HYPH</name>
<dbReference type="Proteomes" id="UP001596237">
    <property type="component" value="Unassembled WGS sequence"/>
</dbReference>
<organism evidence="1 2">
    <name type="scientific">Methylorubrum zatmanii</name>
    <dbReference type="NCBI Taxonomy" id="29429"/>
    <lineage>
        <taxon>Bacteria</taxon>
        <taxon>Pseudomonadati</taxon>
        <taxon>Pseudomonadota</taxon>
        <taxon>Alphaproteobacteria</taxon>
        <taxon>Hyphomicrobiales</taxon>
        <taxon>Methylobacteriaceae</taxon>
        <taxon>Methylorubrum</taxon>
    </lineage>
</organism>